<evidence type="ECO:0000313" key="4">
    <source>
        <dbReference type="Proteomes" id="UP000267250"/>
    </source>
</evidence>
<keyword evidence="1" id="KW-1133">Transmembrane helix</keyword>
<protein>
    <recommendedName>
        <fullName evidence="2">SPOR domain-containing protein</fullName>
    </recommendedName>
</protein>
<dbReference type="RefSeq" id="WP_127016643.1">
    <property type="nucleotide sequence ID" value="NZ_CP016379.1"/>
</dbReference>
<dbReference type="Pfam" id="PF05036">
    <property type="entry name" value="SPOR"/>
    <property type="match status" value="1"/>
</dbReference>
<accession>A0A3Q9HQC5</accession>
<evidence type="ECO:0000313" key="3">
    <source>
        <dbReference type="EMBL" id="AZR73311.1"/>
    </source>
</evidence>
<gene>
    <name evidence="3" type="ORF">BBF96_07895</name>
</gene>
<dbReference type="GO" id="GO:0042834">
    <property type="term" value="F:peptidoglycan binding"/>
    <property type="evidence" value="ECO:0007669"/>
    <property type="project" value="InterPro"/>
</dbReference>
<name>A0A3Q9HQC5_9FIRM</name>
<dbReference type="OrthoDB" id="2112193at2"/>
<sequence length="158" mass="17705">MNRSRRYGNTNISLMVGVIVMAVTAVALGYLLGSWMIQFVTGSEIDPVTSGPIKNEVVINNQDELEGEEPATINIPENRYTPNLEQEGLYIVQLGAFNNYANAERLRNELLEKGYTSVIITEGPPYKVQLRASKTKKEAEELKKQVKQDGYVDVFIVH</sequence>
<evidence type="ECO:0000256" key="1">
    <source>
        <dbReference type="SAM" id="Phobius"/>
    </source>
</evidence>
<feature type="transmembrane region" description="Helical" evidence="1">
    <location>
        <begin position="12"/>
        <end position="37"/>
    </location>
</feature>
<dbReference type="KEGG" id="aft:BBF96_07895"/>
<dbReference type="AlphaFoldDB" id="A0A3Q9HQC5"/>
<keyword evidence="1" id="KW-0472">Membrane</keyword>
<reference evidence="3 4" key="1">
    <citation type="submission" date="2016-07" db="EMBL/GenBank/DDBJ databases">
        <title>Genome and transcriptome analysis of iron-reducing fermentative bacteria Anoxybacter fermentans.</title>
        <authorList>
            <person name="Zeng X."/>
            <person name="Shao Z."/>
        </authorList>
    </citation>
    <scope>NUCLEOTIDE SEQUENCE [LARGE SCALE GENOMIC DNA]</scope>
    <source>
        <strain evidence="3 4">DY22613</strain>
    </source>
</reference>
<dbReference type="EMBL" id="CP016379">
    <property type="protein sequence ID" value="AZR73311.1"/>
    <property type="molecule type" value="Genomic_DNA"/>
</dbReference>
<organism evidence="3 4">
    <name type="scientific">Anoxybacter fermentans</name>
    <dbReference type="NCBI Taxonomy" id="1323375"/>
    <lineage>
        <taxon>Bacteria</taxon>
        <taxon>Bacillati</taxon>
        <taxon>Bacillota</taxon>
        <taxon>Clostridia</taxon>
        <taxon>Halanaerobiales</taxon>
        <taxon>Anoxybacter</taxon>
    </lineage>
</organism>
<dbReference type="SUPFAM" id="SSF110997">
    <property type="entry name" value="Sporulation related repeat"/>
    <property type="match status" value="1"/>
</dbReference>
<evidence type="ECO:0000259" key="2">
    <source>
        <dbReference type="PROSITE" id="PS51724"/>
    </source>
</evidence>
<keyword evidence="4" id="KW-1185">Reference proteome</keyword>
<feature type="domain" description="SPOR" evidence="2">
    <location>
        <begin position="84"/>
        <end position="158"/>
    </location>
</feature>
<dbReference type="Proteomes" id="UP000267250">
    <property type="component" value="Chromosome"/>
</dbReference>
<dbReference type="Gene3D" id="3.30.70.1070">
    <property type="entry name" value="Sporulation related repeat"/>
    <property type="match status" value="1"/>
</dbReference>
<dbReference type="InterPro" id="IPR036680">
    <property type="entry name" value="SPOR-like_sf"/>
</dbReference>
<dbReference type="PROSITE" id="PS51724">
    <property type="entry name" value="SPOR"/>
    <property type="match status" value="1"/>
</dbReference>
<dbReference type="InterPro" id="IPR007730">
    <property type="entry name" value="SPOR-like_dom"/>
</dbReference>
<keyword evidence="1" id="KW-0812">Transmembrane</keyword>
<proteinExistence type="predicted"/>